<proteinExistence type="inferred from homology"/>
<evidence type="ECO:0000256" key="2">
    <source>
        <dbReference type="ARBA" id="ARBA00022730"/>
    </source>
</evidence>
<reference evidence="11" key="1">
    <citation type="journal article" date="2020" name="mSystems">
        <title>Genome- and Community-Level Interaction Insights into Carbon Utilization and Element Cycling Functions of Hydrothermarchaeota in Hydrothermal Sediment.</title>
        <authorList>
            <person name="Zhou Z."/>
            <person name="Liu Y."/>
            <person name="Xu W."/>
            <person name="Pan J."/>
            <person name="Luo Z.H."/>
            <person name="Li M."/>
        </authorList>
    </citation>
    <scope>NUCLEOTIDE SEQUENCE [LARGE SCALE GENOMIC DNA]</scope>
    <source>
        <strain evidence="12">SpSt-236</strain>
        <strain evidence="11">SpSt-265</strain>
        <strain evidence="13">SpSt-465</strain>
    </source>
</reference>
<dbReference type="GO" id="GO:0006412">
    <property type="term" value="P:translation"/>
    <property type="evidence" value="ECO:0007669"/>
    <property type="project" value="UniProtKB-UniRule"/>
</dbReference>
<dbReference type="GO" id="GO:0003729">
    <property type="term" value="F:mRNA binding"/>
    <property type="evidence" value="ECO:0007669"/>
    <property type="project" value="UniProtKB-UniRule"/>
</dbReference>
<evidence type="ECO:0000256" key="6">
    <source>
        <dbReference type="ARBA" id="ARBA00024998"/>
    </source>
</evidence>
<evidence type="ECO:0000256" key="5">
    <source>
        <dbReference type="ARBA" id="ARBA00023274"/>
    </source>
</evidence>
<evidence type="ECO:0000256" key="1">
    <source>
        <dbReference type="ARBA" id="ARBA00010761"/>
    </source>
</evidence>
<name>A0A7C1SJI1_UNCW3</name>
<dbReference type="InterPro" id="IPR018280">
    <property type="entry name" value="Ribosomal_uS3_CS"/>
</dbReference>
<dbReference type="CDD" id="cd02412">
    <property type="entry name" value="KH-II_30S_S3"/>
    <property type="match status" value="1"/>
</dbReference>
<dbReference type="InterPro" id="IPR001351">
    <property type="entry name" value="Ribosomal_uS3_C"/>
</dbReference>
<evidence type="ECO:0000313" key="13">
    <source>
        <dbReference type="EMBL" id="HFJ53386.1"/>
    </source>
</evidence>
<dbReference type="InterPro" id="IPR009019">
    <property type="entry name" value="KH_sf_prok-type"/>
</dbReference>
<dbReference type="HAMAP" id="MF_01309_B">
    <property type="entry name" value="Ribosomal_uS3_B"/>
    <property type="match status" value="1"/>
</dbReference>
<dbReference type="PANTHER" id="PTHR11760:SF19">
    <property type="entry name" value="SMALL RIBOSOMAL SUBUNIT PROTEIN US3C"/>
    <property type="match status" value="1"/>
</dbReference>
<comment type="function">
    <text evidence="6 8">Binds the lower part of the 30S subunit head. Binds mRNA in the 70S ribosome, positioning it for translation.</text>
</comment>
<dbReference type="Gene3D" id="3.30.1140.32">
    <property type="entry name" value="Ribosomal protein S3, C-terminal domain"/>
    <property type="match status" value="1"/>
</dbReference>
<dbReference type="Pfam" id="PF00189">
    <property type="entry name" value="Ribosomal_S3_C"/>
    <property type="match status" value="1"/>
</dbReference>
<dbReference type="InterPro" id="IPR005704">
    <property type="entry name" value="Ribosomal_uS3_bac-typ"/>
</dbReference>
<sequence length="214" mass="24312">MGQKTHPLGFRLGITKDWKSVWFEHKYYRDFLLEDLKIRRYIETKLAEAMIADIAIKRVGSRMTITIHTARPGMVFGPKRQNLDALRDEIRKLTGGNKEITLLVEVVRVPELEAKLVAQSIARQLEQRVAHRRAMKRAVMQAMRLGALGIKVMVGGRLGGAEIARSEWYREGRVPLQTLTADIDYAIDVAKTIAGTCGVKVWIYKGDITPQRRS</sequence>
<dbReference type="Gene3D" id="3.30.300.20">
    <property type="match status" value="1"/>
</dbReference>
<keyword evidence="3 8" id="KW-0694">RNA-binding</keyword>
<dbReference type="InterPro" id="IPR015946">
    <property type="entry name" value="KH_dom-like_a/b"/>
</dbReference>
<dbReference type="GO" id="GO:0019843">
    <property type="term" value="F:rRNA binding"/>
    <property type="evidence" value="ECO:0007669"/>
    <property type="project" value="UniProtKB-UniRule"/>
</dbReference>
<dbReference type="AlphaFoldDB" id="A0A7C1SJI1"/>
<dbReference type="InterPro" id="IPR004044">
    <property type="entry name" value="KH_dom_type_2"/>
</dbReference>
<evidence type="ECO:0000256" key="3">
    <source>
        <dbReference type="ARBA" id="ARBA00022884"/>
    </source>
</evidence>
<dbReference type="InterPro" id="IPR036419">
    <property type="entry name" value="Ribosomal_S3_C_sf"/>
</dbReference>
<dbReference type="NCBIfam" id="TIGR01009">
    <property type="entry name" value="rpsC_bact"/>
    <property type="match status" value="1"/>
</dbReference>
<keyword evidence="5 8" id="KW-0687">Ribonucleoprotein</keyword>
<dbReference type="FunFam" id="3.30.300.20:FF:000001">
    <property type="entry name" value="30S ribosomal protein S3"/>
    <property type="match status" value="1"/>
</dbReference>
<dbReference type="PANTHER" id="PTHR11760">
    <property type="entry name" value="30S/40S RIBOSOMAL PROTEIN S3"/>
    <property type="match status" value="1"/>
</dbReference>
<evidence type="ECO:0000259" key="10">
    <source>
        <dbReference type="PROSITE" id="PS50823"/>
    </source>
</evidence>
<dbReference type="GO" id="GO:0022627">
    <property type="term" value="C:cytosolic small ribosomal subunit"/>
    <property type="evidence" value="ECO:0007669"/>
    <property type="project" value="TreeGrafter"/>
</dbReference>
<comment type="similarity">
    <text evidence="1 8 9">Belongs to the universal ribosomal protein uS3 family.</text>
</comment>
<dbReference type="EMBL" id="DSKA01000116">
    <property type="protein sequence ID" value="HEE18217.1"/>
    <property type="molecule type" value="Genomic_DNA"/>
</dbReference>
<evidence type="ECO:0000313" key="11">
    <source>
        <dbReference type="EMBL" id="HEA86925.1"/>
    </source>
</evidence>
<evidence type="ECO:0000256" key="8">
    <source>
        <dbReference type="HAMAP-Rule" id="MF_01309"/>
    </source>
</evidence>
<evidence type="ECO:0000256" key="9">
    <source>
        <dbReference type="RuleBase" id="RU003624"/>
    </source>
</evidence>
<protein>
    <recommendedName>
        <fullName evidence="7 8">Small ribosomal subunit protein uS3</fullName>
    </recommendedName>
</protein>
<dbReference type="EMBL" id="DSTU01000003">
    <property type="protein sequence ID" value="HFJ53386.1"/>
    <property type="molecule type" value="Genomic_DNA"/>
</dbReference>
<gene>
    <name evidence="8" type="primary">rpsC</name>
    <name evidence="12" type="ORF">ENP62_01525</name>
    <name evidence="11" type="ORF">ENP94_02825</name>
    <name evidence="13" type="ORF">ENS16_01680</name>
</gene>
<evidence type="ECO:0000313" key="12">
    <source>
        <dbReference type="EMBL" id="HEE18217.1"/>
    </source>
</evidence>
<feature type="domain" description="KH type-2" evidence="10">
    <location>
        <begin position="38"/>
        <end position="108"/>
    </location>
</feature>
<accession>A0A7C1SJI1</accession>
<keyword evidence="4 8" id="KW-0689">Ribosomal protein</keyword>
<dbReference type="EMBL" id="DSLG01000003">
    <property type="protein sequence ID" value="HEA86925.1"/>
    <property type="molecule type" value="Genomic_DNA"/>
</dbReference>
<dbReference type="PROSITE" id="PS00548">
    <property type="entry name" value="RIBOSOMAL_S3"/>
    <property type="match status" value="1"/>
</dbReference>
<evidence type="ECO:0000256" key="4">
    <source>
        <dbReference type="ARBA" id="ARBA00022980"/>
    </source>
</evidence>
<comment type="caution">
    <text evidence="11">The sequence shown here is derived from an EMBL/GenBank/DDBJ whole genome shotgun (WGS) entry which is preliminary data.</text>
</comment>
<evidence type="ECO:0000256" key="7">
    <source>
        <dbReference type="ARBA" id="ARBA00035257"/>
    </source>
</evidence>
<dbReference type="SUPFAM" id="SSF54814">
    <property type="entry name" value="Prokaryotic type KH domain (KH-domain type II)"/>
    <property type="match status" value="1"/>
</dbReference>
<organism evidence="11">
    <name type="scientific">candidate division WOR-3 bacterium</name>
    <dbReference type="NCBI Taxonomy" id="2052148"/>
    <lineage>
        <taxon>Bacteria</taxon>
        <taxon>Bacteria division WOR-3</taxon>
    </lineage>
</organism>
<dbReference type="InterPro" id="IPR057258">
    <property type="entry name" value="Ribosomal_uS3"/>
</dbReference>
<dbReference type="PROSITE" id="PS50823">
    <property type="entry name" value="KH_TYPE_2"/>
    <property type="match status" value="1"/>
</dbReference>
<keyword evidence="2 8" id="KW-0699">rRNA-binding</keyword>
<dbReference type="SUPFAM" id="SSF54821">
    <property type="entry name" value="Ribosomal protein S3 C-terminal domain"/>
    <property type="match status" value="1"/>
</dbReference>
<dbReference type="GO" id="GO:0003735">
    <property type="term" value="F:structural constituent of ribosome"/>
    <property type="evidence" value="ECO:0007669"/>
    <property type="project" value="InterPro"/>
</dbReference>
<comment type="subunit">
    <text evidence="8">Part of the 30S ribosomal subunit. Forms a tight complex with proteins S10 and S14.</text>
</comment>
<dbReference type="Pfam" id="PF07650">
    <property type="entry name" value="KH_2"/>
    <property type="match status" value="1"/>
</dbReference>